<keyword evidence="4 5" id="KW-0443">Lipid metabolism</keyword>
<feature type="chain" id="PRO_5004233262" evidence="6">
    <location>
        <begin position="25"/>
        <end position="729"/>
    </location>
</feature>
<feature type="active site" description="Proton acceptor" evidence="5">
    <location>
        <position position="213"/>
    </location>
</feature>
<feature type="signal peptide" evidence="6">
    <location>
        <begin position="1"/>
        <end position="24"/>
    </location>
</feature>
<dbReference type="EMBL" id="CP000089">
    <property type="protein sequence ID" value="AAZ45222.1"/>
    <property type="molecule type" value="Genomic_DNA"/>
</dbReference>
<dbReference type="GO" id="GO:0019867">
    <property type="term" value="C:outer membrane"/>
    <property type="evidence" value="ECO:0007669"/>
    <property type="project" value="InterPro"/>
</dbReference>
<dbReference type="Gene3D" id="3.10.20.310">
    <property type="entry name" value="membrane protein fhac"/>
    <property type="match status" value="1"/>
</dbReference>
<dbReference type="Pfam" id="PF07244">
    <property type="entry name" value="POTRA"/>
    <property type="match status" value="1"/>
</dbReference>
<comment type="similarity">
    <text evidence="1">Belongs to the NTE family.</text>
</comment>
<dbReference type="InterPro" id="IPR050301">
    <property type="entry name" value="NTE"/>
</dbReference>
<dbReference type="GO" id="GO:0016042">
    <property type="term" value="P:lipid catabolic process"/>
    <property type="evidence" value="ECO:0007669"/>
    <property type="project" value="UniProtKB-UniRule"/>
</dbReference>
<dbReference type="InterPro" id="IPR010827">
    <property type="entry name" value="BamA/TamA_POTRA"/>
</dbReference>
<dbReference type="GO" id="GO:0004622">
    <property type="term" value="F:phosphatidylcholine lysophospholipase activity"/>
    <property type="evidence" value="ECO:0007669"/>
    <property type="project" value="InterPro"/>
</dbReference>
<sequence>MSLLRPLSRLLIAVLVSASTAVVAADAARPRIGLVLGGGGARGAAHIGVLEVLEKLHVPVDCVAGTSMGALVAGTWAAGMSPATMRQNLAAADWGDMFIDDPEYAELSHRNKQMARRFLPGSESGVMADGVKYQPGVVTGQKIKLFFNQLLRANQGERNIEDLPLPLSVIATDIGTGERVVFRDGPLTQAMRASMSVPGLLAPVDHQGRKLVDGGLVDNLPIAEVRERCQADVVIAVNVGSPLLKAEAIGSLLTVSAQMIAILTEQNVSRSLTLLRQGDIYIKPELGAITAGDFSKHAEAADLGRQAAEAMRPQLAQLSLDEAAYLAWWQGIEVRRRTSPRIDEIQITGLNKVNPAAIERHLHVEPGETIRPSAINHDLLRMYGDGWYESVDYTVLTQRDKNILRVMPLEKRWGPDYMRFGINLQADNSQGTSFGLRAAYHSTWLNRLGGELLVTGDVGSTNRLGANFYQPLDARQRFFAEATTGVEQSRLNIYQDDRRIAQYKVTESGFGTYLGVNVGVLGPLRLGWLQRHRYYDPDIGVPSLPKADQAFGGWKIGLDFDQFDRMHFPTRGWAAQLSYFDSPEAGYSRADANLQGAFSLGGTVFNARFRYTGSPRGELPVYDAAQLGGFLNMTAFAPNQLIGDDVRYAGLRTEQIIGSLPLGLRGDMRLGLALEAVQLGKRYTETNRSGILDSAAVYLGGQTPLGMAYVGFGYSTSRVSNLFLFVGTP</sequence>
<keyword evidence="3 5" id="KW-0442">Lipid degradation</keyword>
<protein>
    <submittedName>
        <fullName evidence="8">Patatin</fullName>
    </submittedName>
</protein>
<gene>
    <name evidence="8" type="ordered locus">Daro_0465</name>
</gene>
<dbReference type="GO" id="GO:0046470">
    <property type="term" value="P:phosphatidylcholine metabolic process"/>
    <property type="evidence" value="ECO:0007669"/>
    <property type="project" value="InterPro"/>
</dbReference>
<dbReference type="eggNOG" id="COG1752">
    <property type="taxonomic scope" value="Bacteria"/>
</dbReference>
<feature type="domain" description="PNPLA" evidence="7">
    <location>
        <begin position="34"/>
        <end position="226"/>
    </location>
</feature>
<dbReference type="SUPFAM" id="SSF52151">
    <property type="entry name" value="FabD/lysophospholipase-like"/>
    <property type="match status" value="1"/>
</dbReference>
<evidence type="ECO:0000256" key="4">
    <source>
        <dbReference type="ARBA" id="ARBA00023098"/>
    </source>
</evidence>
<dbReference type="OrthoDB" id="5290098at2"/>
<evidence type="ECO:0000313" key="8">
    <source>
        <dbReference type="EMBL" id="AAZ45222.1"/>
    </source>
</evidence>
<feature type="short sequence motif" description="GXGXXG" evidence="5">
    <location>
        <begin position="38"/>
        <end position="43"/>
    </location>
</feature>
<dbReference type="AlphaFoldDB" id="Q47IV9"/>
<evidence type="ECO:0000256" key="2">
    <source>
        <dbReference type="ARBA" id="ARBA00022801"/>
    </source>
</evidence>
<evidence type="ECO:0000256" key="5">
    <source>
        <dbReference type="PROSITE-ProRule" id="PRU01161"/>
    </source>
</evidence>
<evidence type="ECO:0000259" key="7">
    <source>
        <dbReference type="PROSITE" id="PS51635"/>
    </source>
</evidence>
<dbReference type="PROSITE" id="PS51635">
    <property type="entry name" value="PNPLA"/>
    <property type="match status" value="1"/>
</dbReference>
<proteinExistence type="inferred from homology"/>
<dbReference type="HOGENOM" id="CLU_014750_1_0_4"/>
<dbReference type="InterPro" id="IPR002641">
    <property type="entry name" value="PNPLA_dom"/>
</dbReference>
<dbReference type="InterPro" id="IPR001423">
    <property type="entry name" value="LysoPLipase_patatin_CS"/>
</dbReference>
<feature type="short sequence motif" description="GXSXG" evidence="5">
    <location>
        <begin position="65"/>
        <end position="69"/>
    </location>
</feature>
<evidence type="ECO:0000256" key="3">
    <source>
        <dbReference type="ARBA" id="ARBA00022963"/>
    </source>
</evidence>
<dbReference type="Pfam" id="PF01734">
    <property type="entry name" value="Patatin"/>
    <property type="match status" value="1"/>
</dbReference>
<organism evidence="8">
    <name type="scientific">Dechloromonas aromatica (strain RCB)</name>
    <dbReference type="NCBI Taxonomy" id="159087"/>
    <lineage>
        <taxon>Bacteria</taxon>
        <taxon>Pseudomonadati</taxon>
        <taxon>Pseudomonadota</taxon>
        <taxon>Betaproteobacteria</taxon>
        <taxon>Rhodocyclales</taxon>
        <taxon>Azonexaceae</taxon>
        <taxon>Dechloromonas</taxon>
    </lineage>
</organism>
<dbReference type="KEGG" id="dar:Daro_0465"/>
<feature type="active site" description="Nucleophile" evidence="5">
    <location>
        <position position="67"/>
    </location>
</feature>
<accession>Q47IV9</accession>
<keyword evidence="6" id="KW-0732">Signal</keyword>
<dbReference type="PANTHER" id="PTHR14226">
    <property type="entry name" value="NEUROPATHY TARGET ESTERASE/SWISS CHEESE D.MELANOGASTER"/>
    <property type="match status" value="1"/>
</dbReference>
<name>Q47IV9_DECAR</name>
<dbReference type="STRING" id="159087.Daro_0465"/>
<evidence type="ECO:0000256" key="6">
    <source>
        <dbReference type="SAM" id="SignalP"/>
    </source>
</evidence>
<reference evidence="8" key="1">
    <citation type="submission" date="2005-08" db="EMBL/GenBank/DDBJ databases">
        <title>Complete sequence of Dechloromonas aromatica RCB.</title>
        <authorList>
            <person name="Salinero K.K."/>
            <person name="Copeland A."/>
            <person name="Lucas S."/>
            <person name="Lapidus A."/>
            <person name="Barry K."/>
            <person name="Detter J.C."/>
            <person name="Glavina T."/>
            <person name="Hammon N."/>
            <person name="Israni S."/>
            <person name="Pitluck S."/>
            <person name="Di Bartolo G."/>
            <person name="Trong S."/>
            <person name="Schmutz J."/>
            <person name="Larimer F."/>
            <person name="Land M."/>
            <person name="Ivanova N."/>
            <person name="Richardson P."/>
        </authorList>
    </citation>
    <scope>NUCLEOTIDE SEQUENCE</scope>
    <source>
        <strain evidence="8">RCB</strain>
    </source>
</reference>
<dbReference type="eggNOG" id="COG4775">
    <property type="taxonomic scope" value="Bacteria"/>
</dbReference>
<evidence type="ECO:0000256" key="1">
    <source>
        <dbReference type="ARBA" id="ARBA00006636"/>
    </source>
</evidence>
<dbReference type="InterPro" id="IPR016035">
    <property type="entry name" value="Acyl_Trfase/lysoPLipase"/>
</dbReference>
<keyword evidence="2 5" id="KW-0378">Hydrolase</keyword>
<dbReference type="Gene3D" id="3.40.1090.10">
    <property type="entry name" value="Cytosolic phospholipase A2 catalytic domain"/>
    <property type="match status" value="2"/>
</dbReference>
<feature type="short sequence motif" description="DGA/G" evidence="5">
    <location>
        <begin position="213"/>
        <end position="215"/>
    </location>
</feature>
<dbReference type="PROSITE" id="PS01237">
    <property type="entry name" value="UPF0028"/>
    <property type="match status" value="1"/>
</dbReference>
<dbReference type="PANTHER" id="PTHR14226:SF29">
    <property type="entry name" value="NEUROPATHY TARGET ESTERASE SWS"/>
    <property type="match status" value="1"/>
</dbReference>